<organism evidence="9 10">
    <name type="scientific">Neodothiora populina</name>
    <dbReference type="NCBI Taxonomy" id="2781224"/>
    <lineage>
        <taxon>Eukaryota</taxon>
        <taxon>Fungi</taxon>
        <taxon>Dikarya</taxon>
        <taxon>Ascomycota</taxon>
        <taxon>Pezizomycotina</taxon>
        <taxon>Dothideomycetes</taxon>
        <taxon>Dothideomycetidae</taxon>
        <taxon>Dothideales</taxon>
        <taxon>Dothioraceae</taxon>
        <taxon>Neodothiora</taxon>
    </lineage>
</organism>
<keyword evidence="1" id="KW-0479">Metal-binding</keyword>
<dbReference type="InterPro" id="IPR001841">
    <property type="entry name" value="Znf_RING"/>
</dbReference>
<feature type="coiled-coil region" evidence="6">
    <location>
        <begin position="68"/>
        <end position="95"/>
    </location>
</feature>
<feature type="compositionally biased region" description="Basic and acidic residues" evidence="7">
    <location>
        <begin position="326"/>
        <end position="345"/>
    </location>
</feature>
<dbReference type="InterPro" id="IPR016818">
    <property type="entry name" value="NOSIP"/>
</dbReference>
<feature type="domain" description="RING-type" evidence="8">
    <location>
        <begin position="263"/>
        <end position="318"/>
    </location>
</feature>
<dbReference type="Gene3D" id="3.30.40.10">
    <property type="entry name" value="Zinc/RING finger domain, C3HC4 (zinc finger)"/>
    <property type="match status" value="1"/>
</dbReference>
<proteinExistence type="inferred from homology"/>
<dbReference type="Proteomes" id="UP001562354">
    <property type="component" value="Unassembled WGS sequence"/>
</dbReference>
<keyword evidence="3" id="KW-0862">Zinc</keyword>
<keyword evidence="2 5" id="KW-0863">Zinc-finger</keyword>
<keyword evidence="4" id="KW-0539">Nucleus</keyword>
<name>A0ABR3P742_9PEZI</name>
<dbReference type="SUPFAM" id="SSF57850">
    <property type="entry name" value="RING/U-box"/>
    <property type="match status" value="1"/>
</dbReference>
<evidence type="ECO:0000256" key="2">
    <source>
        <dbReference type="ARBA" id="ARBA00022771"/>
    </source>
</evidence>
<sequence>MSHSKRNTSLAFFTSHEREELKSTWGSRSTRLTRDSFLPFGSCNLCLLPSRDPVACSTSKTACHLFCRECALNNLVAQKNEIKRAERDAVRRKQENALEDELAKAERDVQAVADFEAVQMGLERKFADSAVSDSRSKIIGRQDGKVLVEESTRGTKRKHEIDEDELLRLGKDEQKKAKARDQQPVDLKAEARANTAVPSFWIPSATPFTKDRDIKPTKLRPVCPASDSDSSHEFGLKTLVTVHFHKDKSTEDNNDKNSSSGSCPACEKTLSNATKAVLAKPCGHVVCKPCAAKFMKPSEPDAHDETQEVGVVRCYVCQADVTIRSKKDKKEEGGSEQKKEKEKIKPGTVEISTEGTGFAGGGKNMVRKKGVAFQC</sequence>
<dbReference type="PROSITE" id="PS50089">
    <property type="entry name" value="ZF_RING_2"/>
    <property type="match status" value="1"/>
</dbReference>
<comment type="similarity">
    <text evidence="4">Belongs to the NOSIP family.</text>
</comment>
<keyword evidence="10" id="KW-1185">Reference proteome</keyword>
<dbReference type="PIRSF" id="PIRSF023577">
    <property type="entry name" value="ENOS_interacting"/>
    <property type="match status" value="1"/>
</dbReference>
<evidence type="ECO:0000259" key="8">
    <source>
        <dbReference type="PROSITE" id="PS50089"/>
    </source>
</evidence>
<evidence type="ECO:0000256" key="5">
    <source>
        <dbReference type="PROSITE-ProRule" id="PRU00175"/>
    </source>
</evidence>
<comment type="subcellular location">
    <subcellularLocation>
        <location evidence="4">Nucleus</location>
    </subcellularLocation>
</comment>
<gene>
    <name evidence="9" type="ORF">AAFC00_005779</name>
</gene>
<dbReference type="PANTHER" id="PTHR13063:SF10">
    <property type="entry name" value="NITRIC OXIDE SYNTHASE-INTERACTING PROTEIN"/>
    <property type="match status" value="1"/>
</dbReference>
<evidence type="ECO:0000256" key="4">
    <source>
        <dbReference type="PIRNR" id="PIRNR023577"/>
    </source>
</evidence>
<evidence type="ECO:0000313" key="10">
    <source>
        <dbReference type="Proteomes" id="UP001562354"/>
    </source>
</evidence>
<feature type="region of interest" description="Disordered" evidence="7">
    <location>
        <begin position="326"/>
        <end position="360"/>
    </location>
</feature>
<dbReference type="GeneID" id="95979478"/>
<evidence type="ECO:0000313" key="9">
    <source>
        <dbReference type="EMBL" id="KAL1301540.1"/>
    </source>
</evidence>
<dbReference type="PANTHER" id="PTHR13063">
    <property type="entry name" value="ENOS INTERACTING PROTEIN"/>
    <property type="match status" value="1"/>
</dbReference>
<dbReference type="RefSeq" id="XP_069197816.1">
    <property type="nucleotide sequence ID" value="XM_069345615.1"/>
</dbReference>
<comment type="caution">
    <text evidence="9">The sequence shown here is derived from an EMBL/GenBank/DDBJ whole genome shotgun (WGS) entry which is preliminary data.</text>
</comment>
<evidence type="ECO:0000256" key="7">
    <source>
        <dbReference type="SAM" id="MobiDB-lite"/>
    </source>
</evidence>
<reference evidence="9 10" key="1">
    <citation type="submission" date="2024-07" db="EMBL/GenBank/DDBJ databases">
        <title>Draft sequence of the Neodothiora populina.</title>
        <authorList>
            <person name="Drown D.D."/>
            <person name="Schuette U.S."/>
            <person name="Buechlein A.B."/>
            <person name="Rusch D.R."/>
            <person name="Winton L.W."/>
            <person name="Adams G.A."/>
        </authorList>
    </citation>
    <scope>NUCLEOTIDE SEQUENCE [LARGE SCALE GENOMIC DNA]</scope>
    <source>
        <strain evidence="9 10">CPC 39397</strain>
    </source>
</reference>
<evidence type="ECO:0000256" key="3">
    <source>
        <dbReference type="ARBA" id="ARBA00022833"/>
    </source>
</evidence>
<dbReference type="InterPro" id="IPR017907">
    <property type="entry name" value="Znf_RING_CS"/>
</dbReference>
<keyword evidence="6" id="KW-0175">Coiled coil</keyword>
<evidence type="ECO:0000256" key="6">
    <source>
        <dbReference type="SAM" id="Coils"/>
    </source>
</evidence>
<evidence type="ECO:0000256" key="1">
    <source>
        <dbReference type="ARBA" id="ARBA00022723"/>
    </source>
</evidence>
<dbReference type="EMBL" id="JBFMKM010000013">
    <property type="protein sequence ID" value="KAL1301540.1"/>
    <property type="molecule type" value="Genomic_DNA"/>
</dbReference>
<protein>
    <recommendedName>
        <fullName evidence="8">RING-type domain-containing protein</fullName>
    </recommendedName>
</protein>
<dbReference type="PROSITE" id="PS00518">
    <property type="entry name" value="ZF_RING_1"/>
    <property type="match status" value="1"/>
</dbReference>
<accession>A0ABR3P742</accession>
<dbReference type="InterPro" id="IPR013083">
    <property type="entry name" value="Znf_RING/FYVE/PHD"/>
</dbReference>